<dbReference type="InterPro" id="IPR036511">
    <property type="entry name" value="TGT-like_sf"/>
</dbReference>
<evidence type="ECO:0000313" key="2">
    <source>
        <dbReference type="Proteomes" id="UP001595776"/>
    </source>
</evidence>
<proteinExistence type="predicted"/>
<evidence type="ECO:0008006" key="3">
    <source>
        <dbReference type="Google" id="ProtNLM"/>
    </source>
</evidence>
<comment type="caution">
    <text evidence="1">The sequence shown here is derived from an EMBL/GenBank/DDBJ whole genome shotgun (WGS) entry which is preliminary data.</text>
</comment>
<gene>
    <name evidence="1" type="ORF">ACFO5Q_08880</name>
</gene>
<protein>
    <recommendedName>
        <fullName evidence="3">Queuine tRNA-ribosyltransferase</fullName>
    </recommendedName>
</protein>
<dbReference type="Gene3D" id="3.20.20.105">
    <property type="entry name" value="Queuine tRNA-ribosyltransferase-like"/>
    <property type="match status" value="1"/>
</dbReference>
<dbReference type="SUPFAM" id="SSF51713">
    <property type="entry name" value="tRNA-guanine transglycosylase"/>
    <property type="match status" value="1"/>
</dbReference>
<dbReference type="Proteomes" id="UP001595776">
    <property type="component" value="Unassembled WGS sequence"/>
</dbReference>
<accession>A0ABV8UAW8</accession>
<name>A0ABV8UAW8_9PROT</name>
<reference evidence="2" key="1">
    <citation type="journal article" date="2019" name="Int. J. Syst. Evol. Microbiol.">
        <title>The Global Catalogue of Microorganisms (GCM) 10K type strain sequencing project: providing services to taxonomists for standard genome sequencing and annotation.</title>
        <authorList>
            <consortium name="The Broad Institute Genomics Platform"/>
            <consortium name="The Broad Institute Genome Sequencing Center for Infectious Disease"/>
            <person name="Wu L."/>
            <person name="Ma J."/>
        </authorList>
    </citation>
    <scope>NUCLEOTIDE SEQUENCE [LARGE SCALE GENOMIC DNA]</scope>
    <source>
        <strain evidence="2">CGMCC 1.15304</strain>
    </source>
</reference>
<dbReference type="RefSeq" id="WP_068151983.1">
    <property type="nucleotide sequence ID" value="NZ_JBHSCR010000005.1"/>
</dbReference>
<keyword evidence="2" id="KW-1185">Reference proteome</keyword>
<dbReference type="EMBL" id="JBHSCR010000005">
    <property type="protein sequence ID" value="MFC4347956.1"/>
    <property type="molecule type" value="Genomic_DNA"/>
</dbReference>
<organism evidence="1 2">
    <name type="scientific">Kordiimonas lipolytica</name>
    <dbReference type="NCBI Taxonomy" id="1662421"/>
    <lineage>
        <taxon>Bacteria</taxon>
        <taxon>Pseudomonadati</taxon>
        <taxon>Pseudomonadota</taxon>
        <taxon>Alphaproteobacteria</taxon>
        <taxon>Kordiimonadales</taxon>
        <taxon>Kordiimonadaceae</taxon>
        <taxon>Kordiimonas</taxon>
    </lineage>
</organism>
<sequence>MRAARRSFIVGEQPFSTPMIVPSFSSRGFPDIKKIIDGAREYVNDQALISAYDLHYKHILKTNWNFSELLFVDSGGYEFGKEIDLSDANMEDNHQGSRTWTPEQHLETLRHWKFPKATVLVSYDNPNRRLNIGAQINRARRLFEEFPNAGSDILIKAERRASRGDQRAGFVWPDQIAPYVGDLAEFDIIGFTEKELGRSINERVEKVYQFRALFDNAGLDKPIHIFGSLDPISSHLYFLAGADIFDGLTWLRYAYHNHLAIYRHNFAALEIDRNTIESSINSHVHQRNCNYLMTMQSQMRRFLNAEDFGVFDGYDGLFRNCMDDLMARVGGV</sequence>
<evidence type="ECO:0000313" key="1">
    <source>
        <dbReference type="EMBL" id="MFC4347956.1"/>
    </source>
</evidence>